<dbReference type="GO" id="GO:0006629">
    <property type="term" value="P:lipid metabolic process"/>
    <property type="evidence" value="ECO:0007669"/>
    <property type="project" value="InterPro"/>
</dbReference>
<dbReference type="GO" id="GO:0008081">
    <property type="term" value="F:phosphoric diester hydrolase activity"/>
    <property type="evidence" value="ECO:0007669"/>
    <property type="project" value="InterPro"/>
</dbReference>
<evidence type="ECO:0000259" key="3">
    <source>
        <dbReference type="PROSITE" id="PS51704"/>
    </source>
</evidence>
<evidence type="ECO:0000256" key="2">
    <source>
        <dbReference type="SAM" id="Phobius"/>
    </source>
</evidence>
<dbReference type="CDD" id="cd08570">
    <property type="entry name" value="GDPD_YPL206cp_fungi"/>
    <property type="match status" value="1"/>
</dbReference>
<protein>
    <recommendedName>
        <fullName evidence="3">GP-PDE domain-containing protein</fullName>
    </recommendedName>
</protein>
<keyword evidence="2" id="KW-0472">Membrane</keyword>
<dbReference type="PROSITE" id="PS51704">
    <property type="entry name" value="GP_PDE"/>
    <property type="match status" value="1"/>
</dbReference>
<dbReference type="EMBL" id="WIWV01000027">
    <property type="protein sequence ID" value="KAF7717409.1"/>
    <property type="molecule type" value="Genomic_DNA"/>
</dbReference>
<sequence length="355" mass="39839">MSGSQTTLAVPPSEADLPANSLSTEERVVSSSSPNKLKGSVSLPQTISHRGYKSKFPENTLAAVKGATEAGTDALEIDLHLSRDGEIVLSHDPTLQRCFGVKKMIGDCDWAYLKTLRTVQVPHEPMPRLAEILEYINQPEKEHIWVLLDIKVTNDPDMIMRRIAETISSIPASSSSGSSRPWHERIVLGFWSGDYIPLRNKYLPNFPMALICFDFKYARKFLHVEDLAYNVNQSVLMGPLGWGFLDDVRAARRQIYLWTVNAPNLMRWGIRHGVDGVITDDPALFRKVCEAWEREHGGTDGAETAVELRTDRLSMGQRVKIVLTAVLVVMFGWMIKRRISKRMKSVHRTGGQKGA</sequence>
<keyword evidence="2" id="KW-1133">Transmembrane helix</keyword>
<evidence type="ECO:0000313" key="5">
    <source>
        <dbReference type="Proteomes" id="UP000631181"/>
    </source>
</evidence>
<name>A0A8J8W4A5_9EURO</name>
<proteinExistence type="predicted"/>
<gene>
    <name evidence="4" type="ORF">PECM_004227</name>
</gene>
<evidence type="ECO:0000256" key="1">
    <source>
        <dbReference type="SAM" id="MobiDB-lite"/>
    </source>
</evidence>
<dbReference type="PANTHER" id="PTHR43805">
    <property type="entry name" value="GLYCEROPHOSPHORYL DIESTER PHOSPHODIESTERASE"/>
    <property type="match status" value="1"/>
</dbReference>
<accession>A0A8J8W4A5</accession>
<feature type="region of interest" description="Disordered" evidence="1">
    <location>
        <begin position="1"/>
        <end position="42"/>
    </location>
</feature>
<dbReference type="PANTHER" id="PTHR43805:SF1">
    <property type="entry name" value="GP-PDE DOMAIN-CONTAINING PROTEIN"/>
    <property type="match status" value="1"/>
</dbReference>
<feature type="domain" description="GP-PDE" evidence="3">
    <location>
        <begin position="44"/>
        <end position="289"/>
    </location>
</feature>
<keyword evidence="2" id="KW-0812">Transmembrane</keyword>
<reference evidence="4" key="1">
    <citation type="journal article" date="2020" name="Front. Microbiol.">
        <title>Gene regulatory networks of Penicillium echinulatum 2HH and Penicillium oxalicum 114-2 inferred by a computational biology approach.</title>
        <authorList>
            <person name="Lenz A.R."/>
            <person name="Galan-Vasquez E."/>
            <person name="Balbinot E."/>
            <person name="De Abreu F.P."/>
            <person name="De Oliveira N.S."/>
            <person name="Da Rosa L.O."/>
            <person name="De Avila E Silva S."/>
            <person name="Camassola M."/>
            <person name="Dillon A.J.P."/>
            <person name="Perez-Rueda E."/>
        </authorList>
    </citation>
    <scope>NUCLEOTIDE SEQUENCE</scope>
    <source>
        <strain evidence="4">S1M29</strain>
    </source>
</reference>
<organism evidence="4 5">
    <name type="scientific">Penicillium ucsense</name>
    <dbReference type="NCBI Taxonomy" id="2839758"/>
    <lineage>
        <taxon>Eukaryota</taxon>
        <taxon>Fungi</taxon>
        <taxon>Dikarya</taxon>
        <taxon>Ascomycota</taxon>
        <taxon>Pezizomycotina</taxon>
        <taxon>Eurotiomycetes</taxon>
        <taxon>Eurotiomycetidae</taxon>
        <taxon>Eurotiales</taxon>
        <taxon>Aspergillaceae</taxon>
        <taxon>Penicillium</taxon>
    </lineage>
</organism>
<dbReference type="SUPFAM" id="SSF51695">
    <property type="entry name" value="PLC-like phosphodiesterases"/>
    <property type="match status" value="1"/>
</dbReference>
<evidence type="ECO:0000313" key="4">
    <source>
        <dbReference type="EMBL" id="KAF7717409.1"/>
    </source>
</evidence>
<comment type="caution">
    <text evidence="4">The sequence shown here is derived from an EMBL/GenBank/DDBJ whole genome shotgun (WGS) entry which is preliminary data.</text>
</comment>
<dbReference type="InterPro" id="IPR017946">
    <property type="entry name" value="PLC-like_Pdiesterase_TIM-brl"/>
</dbReference>
<feature type="transmembrane region" description="Helical" evidence="2">
    <location>
        <begin position="319"/>
        <end position="335"/>
    </location>
</feature>
<dbReference type="AlphaFoldDB" id="A0A8J8W4A5"/>
<dbReference type="OrthoDB" id="1058301at2759"/>
<dbReference type="Pfam" id="PF03009">
    <property type="entry name" value="GDPD"/>
    <property type="match status" value="1"/>
</dbReference>
<dbReference type="Proteomes" id="UP000631181">
    <property type="component" value="Unassembled WGS sequence"/>
</dbReference>
<dbReference type="InterPro" id="IPR030395">
    <property type="entry name" value="GP_PDE_dom"/>
</dbReference>
<dbReference type="Gene3D" id="3.20.20.190">
    <property type="entry name" value="Phosphatidylinositol (PI) phosphodiesterase"/>
    <property type="match status" value="1"/>
</dbReference>
<keyword evidence="5" id="KW-1185">Reference proteome</keyword>